<feature type="domain" description="Beta-lactamase-related" evidence="2">
    <location>
        <begin position="56"/>
        <end position="379"/>
    </location>
</feature>
<evidence type="ECO:0000259" key="2">
    <source>
        <dbReference type="Pfam" id="PF00144"/>
    </source>
</evidence>
<dbReference type="Proteomes" id="UP000239494">
    <property type="component" value="Unassembled WGS sequence"/>
</dbReference>
<dbReference type="SUPFAM" id="SSF56601">
    <property type="entry name" value="beta-lactamase/transpeptidase-like"/>
    <property type="match status" value="1"/>
</dbReference>
<dbReference type="OrthoDB" id="503788at2"/>
<dbReference type="PANTHER" id="PTHR46825">
    <property type="entry name" value="D-ALANYL-D-ALANINE-CARBOXYPEPTIDASE/ENDOPEPTIDASE AMPH"/>
    <property type="match status" value="1"/>
</dbReference>
<dbReference type="AlphaFoldDB" id="A0A2T0TLK3"/>
<accession>A0A2T0TLK3</accession>
<dbReference type="InterPro" id="IPR012338">
    <property type="entry name" value="Beta-lactam/transpept-like"/>
</dbReference>
<evidence type="ECO:0000313" key="3">
    <source>
        <dbReference type="EMBL" id="PRY46590.1"/>
    </source>
</evidence>
<evidence type="ECO:0000313" key="4">
    <source>
        <dbReference type="Proteomes" id="UP000239494"/>
    </source>
</evidence>
<dbReference type="Pfam" id="PF00144">
    <property type="entry name" value="Beta-lactamase"/>
    <property type="match status" value="1"/>
</dbReference>
<dbReference type="RefSeq" id="WP_106185592.1">
    <property type="nucleotide sequence ID" value="NZ_PVTF01000001.1"/>
</dbReference>
<organism evidence="3 4">
    <name type="scientific">Umezawaea tangerina</name>
    <dbReference type="NCBI Taxonomy" id="84725"/>
    <lineage>
        <taxon>Bacteria</taxon>
        <taxon>Bacillati</taxon>
        <taxon>Actinomycetota</taxon>
        <taxon>Actinomycetes</taxon>
        <taxon>Pseudonocardiales</taxon>
        <taxon>Pseudonocardiaceae</taxon>
        <taxon>Umezawaea</taxon>
    </lineage>
</organism>
<reference evidence="3 4" key="1">
    <citation type="submission" date="2018-03" db="EMBL/GenBank/DDBJ databases">
        <title>Genomic Encyclopedia of Archaeal and Bacterial Type Strains, Phase II (KMG-II): from individual species to whole genera.</title>
        <authorList>
            <person name="Goeker M."/>
        </authorList>
    </citation>
    <scope>NUCLEOTIDE SEQUENCE [LARGE SCALE GENOMIC DNA]</scope>
    <source>
        <strain evidence="3 4">DSM 44720</strain>
    </source>
</reference>
<proteinExistence type="predicted"/>
<keyword evidence="1" id="KW-0732">Signal</keyword>
<dbReference type="EMBL" id="PVTF01000001">
    <property type="protein sequence ID" value="PRY46590.1"/>
    <property type="molecule type" value="Genomic_DNA"/>
</dbReference>
<feature type="signal peptide" evidence="1">
    <location>
        <begin position="1"/>
        <end position="39"/>
    </location>
</feature>
<sequence length="391" mass="41653">MTAVSQRDRRPGRRRALSIVSAVVASGLAVAVAALPSSADPASSAGRDGVQQGLNALVRDNGFPGALATVRERDGRVRDYTAGVGDLATRSPVPVNGQVRIASNTKAFVATVVLQLVAEGKVALDVPVETYLPNVVRGEGVDGRVITVRQLLQHTSGLADYDEIVQDGYAAIQHRYFEPREIVDIGLAKPALFPPGGGWSYSNTNYVLTGLLVQKVTGRPVGEEITRRVIDKAGLRHTYWPAQGDQSIREAHPRGYFGLPGEPLADVTEMDPSLGWAAVQLISTPRDLDEFFRALVGGKLLPPAQLEEMRKTVDAPGASVRGGERYGLGLQTFTLSCGGVAWTHGGDSPGYETRSALLPDGRSVVVAVTSLPTTLEAARHVEEFVDAAMCR</sequence>
<comment type="caution">
    <text evidence="3">The sequence shown here is derived from an EMBL/GenBank/DDBJ whole genome shotgun (WGS) entry which is preliminary data.</text>
</comment>
<evidence type="ECO:0000256" key="1">
    <source>
        <dbReference type="SAM" id="SignalP"/>
    </source>
</evidence>
<dbReference type="InterPro" id="IPR001466">
    <property type="entry name" value="Beta-lactam-related"/>
</dbReference>
<keyword evidence="3" id="KW-0121">Carboxypeptidase</keyword>
<dbReference type="PANTHER" id="PTHR46825:SF7">
    <property type="entry name" value="D-ALANYL-D-ALANINE CARBOXYPEPTIDASE"/>
    <property type="match status" value="1"/>
</dbReference>
<keyword evidence="4" id="KW-1185">Reference proteome</keyword>
<feature type="chain" id="PRO_5015544415" evidence="1">
    <location>
        <begin position="40"/>
        <end position="391"/>
    </location>
</feature>
<dbReference type="Gene3D" id="3.40.710.10">
    <property type="entry name" value="DD-peptidase/beta-lactamase superfamily"/>
    <property type="match status" value="1"/>
</dbReference>
<keyword evidence="3" id="KW-0645">Protease</keyword>
<dbReference type="InterPro" id="IPR050491">
    <property type="entry name" value="AmpC-like"/>
</dbReference>
<protein>
    <submittedName>
        <fullName evidence="3">D-alanyl-D-alanine carboxypeptidase</fullName>
    </submittedName>
</protein>
<keyword evidence="3" id="KW-0378">Hydrolase</keyword>
<name>A0A2T0TLK3_9PSEU</name>
<gene>
    <name evidence="3" type="ORF">CLV43_101867</name>
</gene>
<dbReference type="GO" id="GO:0004180">
    <property type="term" value="F:carboxypeptidase activity"/>
    <property type="evidence" value="ECO:0007669"/>
    <property type="project" value="UniProtKB-KW"/>
</dbReference>